<evidence type="ECO:0000256" key="13">
    <source>
        <dbReference type="ARBA" id="ARBA00023237"/>
    </source>
</evidence>
<dbReference type="GO" id="GO:0015344">
    <property type="term" value="F:siderophore uptake transmembrane transporter activity"/>
    <property type="evidence" value="ECO:0007669"/>
    <property type="project" value="TreeGrafter"/>
</dbReference>
<keyword evidence="8" id="KW-0408">Iron</keyword>
<dbReference type="CDD" id="cd01347">
    <property type="entry name" value="ligand_gated_channel"/>
    <property type="match status" value="1"/>
</dbReference>
<evidence type="ECO:0000256" key="5">
    <source>
        <dbReference type="ARBA" id="ARBA00022496"/>
    </source>
</evidence>
<evidence type="ECO:0000256" key="17">
    <source>
        <dbReference type="SAM" id="MobiDB-lite"/>
    </source>
</evidence>
<evidence type="ECO:0000256" key="3">
    <source>
        <dbReference type="ARBA" id="ARBA00022448"/>
    </source>
</evidence>
<dbReference type="Gene3D" id="2.40.170.20">
    <property type="entry name" value="TonB-dependent receptor, beta-barrel domain"/>
    <property type="match status" value="1"/>
</dbReference>
<dbReference type="InterPro" id="IPR037066">
    <property type="entry name" value="Plug_dom_sf"/>
</dbReference>
<proteinExistence type="inferred from homology"/>
<feature type="signal peptide" evidence="18">
    <location>
        <begin position="1"/>
        <end position="27"/>
    </location>
</feature>
<dbReference type="Proteomes" id="UP000236884">
    <property type="component" value="Chromosome"/>
</dbReference>
<evidence type="ECO:0000256" key="1">
    <source>
        <dbReference type="ARBA" id="ARBA00004571"/>
    </source>
</evidence>
<keyword evidence="9" id="KW-0406">Ion transport</keyword>
<dbReference type="RefSeq" id="WP_245408524.1">
    <property type="nucleotide sequence ID" value="NZ_AP014946.1"/>
</dbReference>
<dbReference type="Pfam" id="PF00593">
    <property type="entry name" value="TonB_dep_Rec_b-barrel"/>
    <property type="match status" value="1"/>
</dbReference>
<evidence type="ECO:0000256" key="11">
    <source>
        <dbReference type="ARBA" id="ARBA00023136"/>
    </source>
</evidence>
<keyword evidence="6 14" id="KW-0812">Transmembrane</keyword>
<dbReference type="KEGG" id="vgo:GJW-30_1_03079"/>
<evidence type="ECO:0000256" key="8">
    <source>
        <dbReference type="ARBA" id="ARBA00023004"/>
    </source>
</evidence>
<dbReference type="InterPro" id="IPR036942">
    <property type="entry name" value="Beta-barrel_TonB_sf"/>
</dbReference>
<feature type="chain" id="PRO_5006615844" evidence="18">
    <location>
        <begin position="28"/>
        <end position="752"/>
    </location>
</feature>
<dbReference type="GO" id="GO:0015891">
    <property type="term" value="P:siderophore transport"/>
    <property type="evidence" value="ECO:0007669"/>
    <property type="project" value="InterPro"/>
</dbReference>
<dbReference type="SUPFAM" id="SSF56935">
    <property type="entry name" value="Porins"/>
    <property type="match status" value="1"/>
</dbReference>
<dbReference type="NCBIfam" id="TIGR01783">
    <property type="entry name" value="TonB-siderophor"/>
    <property type="match status" value="1"/>
</dbReference>
<evidence type="ECO:0000256" key="10">
    <source>
        <dbReference type="ARBA" id="ARBA00023077"/>
    </source>
</evidence>
<evidence type="ECO:0000256" key="6">
    <source>
        <dbReference type="ARBA" id="ARBA00022692"/>
    </source>
</evidence>
<dbReference type="GO" id="GO:0038023">
    <property type="term" value="F:signaling receptor activity"/>
    <property type="evidence" value="ECO:0007669"/>
    <property type="project" value="InterPro"/>
</dbReference>
<dbReference type="GO" id="GO:0009279">
    <property type="term" value="C:cell outer membrane"/>
    <property type="evidence" value="ECO:0007669"/>
    <property type="project" value="UniProtKB-SubCell"/>
</dbReference>
<dbReference type="PROSITE" id="PS01156">
    <property type="entry name" value="TONB_DEPENDENT_REC_2"/>
    <property type="match status" value="1"/>
</dbReference>
<protein>
    <submittedName>
        <fullName evidence="21">Putative TonB-dependent receptor BfrD</fullName>
    </submittedName>
</protein>
<keyword evidence="7 18" id="KW-0732">Signal</keyword>
<feature type="domain" description="TonB-dependent receptor plug" evidence="20">
    <location>
        <begin position="111"/>
        <end position="206"/>
    </location>
</feature>
<keyword evidence="12 21" id="KW-0675">Receptor</keyword>
<evidence type="ECO:0000256" key="7">
    <source>
        <dbReference type="ARBA" id="ARBA00022729"/>
    </source>
</evidence>
<evidence type="ECO:0000259" key="20">
    <source>
        <dbReference type="Pfam" id="PF07715"/>
    </source>
</evidence>
<evidence type="ECO:0000313" key="21">
    <source>
        <dbReference type="EMBL" id="BAT60533.1"/>
    </source>
</evidence>
<dbReference type="PANTHER" id="PTHR32552:SF68">
    <property type="entry name" value="FERRICHROME OUTER MEMBRANE TRANSPORTER_PHAGE RECEPTOR"/>
    <property type="match status" value="1"/>
</dbReference>
<reference evidence="21 22" key="1">
    <citation type="submission" date="2015-08" db="EMBL/GenBank/DDBJ databases">
        <title>Investigation of the bacterial diversity of lava forest soil.</title>
        <authorList>
            <person name="Lee J.S."/>
        </authorList>
    </citation>
    <scope>NUCLEOTIDE SEQUENCE [LARGE SCALE GENOMIC DNA]</scope>
    <source>
        <strain evidence="21 22">GJW-30</strain>
    </source>
</reference>
<dbReference type="PANTHER" id="PTHR32552">
    <property type="entry name" value="FERRICHROME IRON RECEPTOR-RELATED"/>
    <property type="match status" value="1"/>
</dbReference>
<dbReference type="InterPro" id="IPR010917">
    <property type="entry name" value="TonB_rcpt_CS"/>
</dbReference>
<evidence type="ECO:0000256" key="9">
    <source>
        <dbReference type="ARBA" id="ARBA00023065"/>
    </source>
</evidence>
<accession>A0A0S3PX72</accession>
<dbReference type="InterPro" id="IPR012910">
    <property type="entry name" value="Plug_dom"/>
</dbReference>
<evidence type="ECO:0000256" key="14">
    <source>
        <dbReference type="PROSITE-ProRule" id="PRU01360"/>
    </source>
</evidence>
<dbReference type="EMBL" id="AP014946">
    <property type="protein sequence ID" value="BAT60533.1"/>
    <property type="molecule type" value="Genomic_DNA"/>
</dbReference>
<comment type="subcellular location">
    <subcellularLocation>
        <location evidence="1 14">Cell outer membrane</location>
        <topology evidence="1 14">Multi-pass membrane protein</topology>
    </subcellularLocation>
</comment>
<evidence type="ECO:0000256" key="12">
    <source>
        <dbReference type="ARBA" id="ARBA00023170"/>
    </source>
</evidence>
<keyword evidence="11 14" id="KW-0472">Membrane</keyword>
<dbReference type="InterPro" id="IPR000531">
    <property type="entry name" value="Beta-barrel_TonB"/>
</dbReference>
<keyword evidence="13 14" id="KW-0998">Cell outer membrane</keyword>
<evidence type="ECO:0000259" key="19">
    <source>
        <dbReference type="Pfam" id="PF00593"/>
    </source>
</evidence>
<keyword evidence="10 16" id="KW-0798">TonB box</keyword>
<dbReference type="InterPro" id="IPR039426">
    <property type="entry name" value="TonB-dep_rcpt-like"/>
</dbReference>
<evidence type="ECO:0000256" key="4">
    <source>
        <dbReference type="ARBA" id="ARBA00022452"/>
    </source>
</evidence>
<feature type="compositionally biased region" description="Low complexity" evidence="17">
    <location>
        <begin position="31"/>
        <end position="53"/>
    </location>
</feature>
<feature type="short sequence motif" description="TonB C-terminal box" evidence="15">
    <location>
        <begin position="735"/>
        <end position="752"/>
    </location>
</feature>
<keyword evidence="4 14" id="KW-1134">Transmembrane beta strand</keyword>
<organism evidence="21 22">
    <name type="scientific">Variibacter gotjawalensis</name>
    <dbReference type="NCBI Taxonomy" id="1333996"/>
    <lineage>
        <taxon>Bacteria</taxon>
        <taxon>Pseudomonadati</taxon>
        <taxon>Pseudomonadota</taxon>
        <taxon>Alphaproteobacteria</taxon>
        <taxon>Hyphomicrobiales</taxon>
        <taxon>Nitrobacteraceae</taxon>
        <taxon>Variibacter</taxon>
    </lineage>
</organism>
<evidence type="ECO:0000256" key="18">
    <source>
        <dbReference type="SAM" id="SignalP"/>
    </source>
</evidence>
<dbReference type="PROSITE" id="PS52016">
    <property type="entry name" value="TONB_DEPENDENT_REC_3"/>
    <property type="match status" value="1"/>
</dbReference>
<keyword evidence="22" id="KW-1185">Reference proteome</keyword>
<feature type="domain" description="TonB-dependent receptor-like beta-barrel" evidence="19">
    <location>
        <begin position="279"/>
        <end position="721"/>
    </location>
</feature>
<comment type="similarity">
    <text evidence="2 14 16">Belongs to the TonB-dependent receptor family.</text>
</comment>
<feature type="region of interest" description="Disordered" evidence="17">
    <location>
        <begin position="31"/>
        <end position="73"/>
    </location>
</feature>
<dbReference type="Gene3D" id="2.170.130.10">
    <property type="entry name" value="TonB-dependent receptor, plug domain"/>
    <property type="match status" value="1"/>
</dbReference>
<evidence type="ECO:0000313" key="22">
    <source>
        <dbReference type="Proteomes" id="UP000236884"/>
    </source>
</evidence>
<gene>
    <name evidence="21" type="primary">bfrD_1</name>
    <name evidence="21" type="ORF">GJW-30_1_03079</name>
</gene>
<keyword evidence="3 14" id="KW-0813">Transport</keyword>
<keyword evidence="5" id="KW-0410">Iron transport</keyword>
<sequence length="752" mass="82828">MNKLPIGMGAISATAFLCLLEASTASAQSTQPAASQPSLPTVSVQAPRQQVVRRAPRRRVATRPVSPRVAPPAPVPVVATEGVPRTASGGTTVGYATTRITSGTKTDTPIINVPQSATVLTKEFIQDQSVQFLGEATRYVPGVIWHQGEGNRDDLVIRGQRSNADFYVNGFRDDVQYFRDLYNVERVEVLKGPNALIFGRGGGGGIVNRVLKEPEWRNVPYGEVTLSGGQYNDRRATLDVGGALNGNVAGRFDAMYEKTDSYRNHVGFERWGINPMFAFRLNDQTKVTLSYEHYDFNGITDRGIPSQFGRPYKTDVSTFFGNPDYARTYSIVDSAMAVIEHETDSGVKIRNGTRYANYDRWYQNVFPGGAVNNAGTSVNLSAYNNRTDRENIFNQTDVTWKFNTGSWQHTALVGGEVGHQSGLSYRETGLFNGVSTALAVNPLNPTVFGPITFKNNGTTDANSTYRLGLGAVYIQDQIEVTRWLQLIAGVRFDHFDLEATNRTTNLTFGRIDNVVSPRGGIVIKPQDNMSIYASYSVSHLPSSGDQFSSLTPGLVISEPEKFENKEVGFKWEIMPRLLFSTAIFELDRTNQRLPDPNNAGFFLLSGRTLTRGFEAGLAGYITDEWQVAGGYAYTDARIASNVSATVVAGNRVGLVPYNTFSLWNRYQFHPRWGVGVGIIHYTDSYASSDDTVRLPGWTRVDAAVYYKVSENIRAQINIENIFDKGYFSTADGNNNITPGAPRTVRAALTAKF</sequence>
<name>A0A0S3PX72_9BRAD</name>
<dbReference type="AlphaFoldDB" id="A0A0S3PX72"/>
<dbReference type="InterPro" id="IPR010105">
    <property type="entry name" value="TonB_sidphr_rcpt"/>
</dbReference>
<evidence type="ECO:0000256" key="15">
    <source>
        <dbReference type="PROSITE-ProRule" id="PRU10144"/>
    </source>
</evidence>
<evidence type="ECO:0000256" key="16">
    <source>
        <dbReference type="RuleBase" id="RU003357"/>
    </source>
</evidence>
<dbReference type="Pfam" id="PF07715">
    <property type="entry name" value="Plug"/>
    <property type="match status" value="1"/>
</dbReference>
<evidence type="ECO:0000256" key="2">
    <source>
        <dbReference type="ARBA" id="ARBA00009810"/>
    </source>
</evidence>